<name>A0A843VL48_COLES</name>
<accession>A0A843VL48</accession>
<organism evidence="2 3">
    <name type="scientific">Colocasia esculenta</name>
    <name type="common">Wild taro</name>
    <name type="synonym">Arum esculentum</name>
    <dbReference type="NCBI Taxonomy" id="4460"/>
    <lineage>
        <taxon>Eukaryota</taxon>
        <taxon>Viridiplantae</taxon>
        <taxon>Streptophyta</taxon>
        <taxon>Embryophyta</taxon>
        <taxon>Tracheophyta</taxon>
        <taxon>Spermatophyta</taxon>
        <taxon>Magnoliopsida</taxon>
        <taxon>Liliopsida</taxon>
        <taxon>Araceae</taxon>
        <taxon>Aroideae</taxon>
        <taxon>Colocasieae</taxon>
        <taxon>Colocasia</taxon>
    </lineage>
</organism>
<reference evidence="2" key="1">
    <citation type="submission" date="2017-07" db="EMBL/GenBank/DDBJ databases">
        <title>Taro Niue Genome Assembly and Annotation.</title>
        <authorList>
            <person name="Atibalentja N."/>
            <person name="Keating K."/>
            <person name="Fields C.J."/>
        </authorList>
    </citation>
    <scope>NUCLEOTIDE SEQUENCE</scope>
    <source>
        <strain evidence="2">Niue_2</strain>
        <tissue evidence="2">Leaf</tissue>
    </source>
</reference>
<dbReference type="EMBL" id="NMUH01002021">
    <property type="protein sequence ID" value="MQL97248.1"/>
    <property type="molecule type" value="Genomic_DNA"/>
</dbReference>
<proteinExistence type="predicted"/>
<evidence type="ECO:0000313" key="2">
    <source>
        <dbReference type="EMBL" id="MQL97248.1"/>
    </source>
</evidence>
<dbReference type="Proteomes" id="UP000652761">
    <property type="component" value="Unassembled WGS sequence"/>
</dbReference>
<feature type="region of interest" description="Disordered" evidence="1">
    <location>
        <begin position="29"/>
        <end position="59"/>
    </location>
</feature>
<evidence type="ECO:0000256" key="1">
    <source>
        <dbReference type="SAM" id="MobiDB-lite"/>
    </source>
</evidence>
<evidence type="ECO:0000313" key="3">
    <source>
        <dbReference type="Proteomes" id="UP000652761"/>
    </source>
</evidence>
<feature type="non-terminal residue" evidence="2">
    <location>
        <position position="1"/>
    </location>
</feature>
<comment type="caution">
    <text evidence="2">The sequence shown here is derived from an EMBL/GenBank/DDBJ whole genome shotgun (WGS) entry which is preliminary data.</text>
</comment>
<protein>
    <submittedName>
        <fullName evidence="2">Uncharacterized protein</fullName>
    </submittedName>
</protein>
<dbReference type="AlphaFoldDB" id="A0A843VL48"/>
<keyword evidence="3" id="KW-1185">Reference proteome</keyword>
<feature type="compositionally biased region" description="Polar residues" evidence="1">
    <location>
        <begin position="36"/>
        <end position="59"/>
    </location>
</feature>
<feature type="region of interest" description="Disordered" evidence="1">
    <location>
        <begin position="98"/>
        <end position="135"/>
    </location>
</feature>
<gene>
    <name evidence="2" type="ORF">Taro_029943</name>
</gene>
<sequence>MRFDRQTMGKTTYKPSRSSRIAWKPLVCPENGTKPLASSNSDKAQSGNAVGTTRWSGTHVTSLKRRALSWVRPGLIPLAKDARKSQLMTEMSDRCLQKYPDKEKLQKSQKGQRVAAKSFKGWRNVEKSLQGQKLQ</sequence>